<keyword evidence="4" id="KW-1185">Reference proteome</keyword>
<dbReference type="Pfam" id="PF08241">
    <property type="entry name" value="Methyltransf_11"/>
    <property type="match status" value="1"/>
</dbReference>
<dbReference type="InterPro" id="IPR013216">
    <property type="entry name" value="Methyltransf_11"/>
</dbReference>
<dbReference type="SUPFAM" id="SSF53335">
    <property type="entry name" value="S-adenosyl-L-methionine-dependent methyltransferases"/>
    <property type="match status" value="1"/>
</dbReference>
<gene>
    <name evidence="3" type="ORF">ElP_45680</name>
</gene>
<dbReference type="Gene3D" id="3.40.50.150">
    <property type="entry name" value="Vaccinia Virus protein VP39"/>
    <property type="match status" value="1"/>
</dbReference>
<evidence type="ECO:0000259" key="2">
    <source>
        <dbReference type="Pfam" id="PF08241"/>
    </source>
</evidence>
<dbReference type="Proteomes" id="UP000317835">
    <property type="component" value="Chromosome"/>
</dbReference>
<accession>A0A518H6X8</accession>
<dbReference type="KEGG" id="tpla:ElP_45680"/>
<dbReference type="PANTHER" id="PTHR43591">
    <property type="entry name" value="METHYLTRANSFERASE"/>
    <property type="match status" value="1"/>
</dbReference>
<proteinExistence type="predicted"/>
<evidence type="ECO:0000313" key="3">
    <source>
        <dbReference type="EMBL" id="QDV36639.1"/>
    </source>
</evidence>
<sequence>MITSTLNAAGRLRRGLSRRRQIARESRLLRRVDAILSSPEPPRPYDSEELFQRLQSEYGPRGAYRYDAFSNWQRGVQRAASLMAQSDLERPGGRVLEAACGDGMAGAALAGFGHEVVLHDLEDWRDERARGLAFVAADLTDRLPLEPDRFDLIFCYNAFEHIGAPGAALAELVRVCRPGGRIVIEFGPLHASAWGLHAYRTVRFPYPQFLFSEAFLAEKFRAMGLWDLGKPMDELQPLNGWRVSQFDRLWADSGCVVIKNNRTIRPDHLGLVESYPRAFSGRGLTTDDLVVHALAVVLQKPGGSPGPSPATERLESEGIEVARR</sequence>
<reference evidence="3 4" key="1">
    <citation type="submission" date="2019-02" db="EMBL/GenBank/DDBJ databases">
        <title>Deep-cultivation of Planctomycetes and their phenomic and genomic characterization uncovers novel biology.</title>
        <authorList>
            <person name="Wiegand S."/>
            <person name="Jogler M."/>
            <person name="Boedeker C."/>
            <person name="Pinto D."/>
            <person name="Vollmers J."/>
            <person name="Rivas-Marin E."/>
            <person name="Kohn T."/>
            <person name="Peeters S.H."/>
            <person name="Heuer A."/>
            <person name="Rast P."/>
            <person name="Oberbeckmann S."/>
            <person name="Bunk B."/>
            <person name="Jeske O."/>
            <person name="Meyerdierks A."/>
            <person name="Storesund J.E."/>
            <person name="Kallscheuer N."/>
            <person name="Luecker S."/>
            <person name="Lage O.M."/>
            <person name="Pohl T."/>
            <person name="Merkel B.J."/>
            <person name="Hornburger P."/>
            <person name="Mueller R.-W."/>
            <person name="Bruemmer F."/>
            <person name="Labrenz M."/>
            <person name="Spormann A.M."/>
            <person name="Op den Camp H."/>
            <person name="Overmann J."/>
            <person name="Amann R."/>
            <person name="Jetten M.S.M."/>
            <person name="Mascher T."/>
            <person name="Medema M.H."/>
            <person name="Devos D.P."/>
            <person name="Kaster A.-K."/>
            <person name="Ovreas L."/>
            <person name="Rohde M."/>
            <person name="Galperin M.Y."/>
            <person name="Jogler C."/>
        </authorList>
    </citation>
    <scope>NUCLEOTIDE SEQUENCE [LARGE SCALE GENOMIC DNA]</scope>
    <source>
        <strain evidence="3 4">ElP</strain>
    </source>
</reference>
<dbReference type="RefSeq" id="WP_231749850.1">
    <property type="nucleotide sequence ID" value="NZ_CP036426.1"/>
</dbReference>
<feature type="domain" description="Methyltransferase type 11" evidence="2">
    <location>
        <begin position="96"/>
        <end position="184"/>
    </location>
</feature>
<feature type="compositionally biased region" description="Basic and acidic residues" evidence="1">
    <location>
        <begin position="312"/>
        <end position="324"/>
    </location>
</feature>
<dbReference type="EMBL" id="CP036426">
    <property type="protein sequence ID" value="QDV36639.1"/>
    <property type="molecule type" value="Genomic_DNA"/>
</dbReference>
<name>A0A518H6X8_9BACT</name>
<dbReference type="GO" id="GO:0008757">
    <property type="term" value="F:S-adenosylmethionine-dependent methyltransferase activity"/>
    <property type="evidence" value="ECO:0007669"/>
    <property type="project" value="InterPro"/>
</dbReference>
<protein>
    <recommendedName>
        <fullName evidence="2">Methyltransferase type 11 domain-containing protein</fullName>
    </recommendedName>
</protein>
<evidence type="ECO:0000313" key="4">
    <source>
        <dbReference type="Proteomes" id="UP000317835"/>
    </source>
</evidence>
<dbReference type="CDD" id="cd02440">
    <property type="entry name" value="AdoMet_MTases"/>
    <property type="match status" value="1"/>
</dbReference>
<organism evidence="3 4">
    <name type="scientific">Tautonia plasticadhaerens</name>
    <dbReference type="NCBI Taxonomy" id="2527974"/>
    <lineage>
        <taxon>Bacteria</taxon>
        <taxon>Pseudomonadati</taxon>
        <taxon>Planctomycetota</taxon>
        <taxon>Planctomycetia</taxon>
        <taxon>Isosphaerales</taxon>
        <taxon>Isosphaeraceae</taxon>
        <taxon>Tautonia</taxon>
    </lineage>
</organism>
<dbReference type="InterPro" id="IPR029063">
    <property type="entry name" value="SAM-dependent_MTases_sf"/>
</dbReference>
<feature type="region of interest" description="Disordered" evidence="1">
    <location>
        <begin position="301"/>
        <end position="324"/>
    </location>
</feature>
<evidence type="ECO:0000256" key="1">
    <source>
        <dbReference type="SAM" id="MobiDB-lite"/>
    </source>
</evidence>
<dbReference type="AlphaFoldDB" id="A0A518H6X8"/>
<dbReference type="PANTHER" id="PTHR43591:SF110">
    <property type="entry name" value="RHODANESE DOMAIN-CONTAINING PROTEIN"/>
    <property type="match status" value="1"/>
</dbReference>